<keyword evidence="2 4" id="KW-0238">DNA-binding</keyword>
<accession>A0ABS3HMF9</accession>
<evidence type="ECO:0000256" key="1">
    <source>
        <dbReference type="ARBA" id="ARBA00023015"/>
    </source>
</evidence>
<protein>
    <submittedName>
        <fullName evidence="6">Helix-turn-helix domain-containing protein</fullName>
    </submittedName>
</protein>
<reference evidence="6 7" key="1">
    <citation type="submission" date="2021-03" db="EMBL/GenBank/DDBJ databases">
        <title>Enterococcal diversity collection.</title>
        <authorList>
            <person name="Gilmore M.S."/>
            <person name="Schwartzman J."/>
            <person name="Van Tyne D."/>
            <person name="Martin M."/>
            <person name="Earl A.M."/>
            <person name="Manson A.L."/>
            <person name="Straub T."/>
            <person name="Salamzade R."/>
            <person name="Saavedra J."/>
            <person name="Lebreton F."/>
            <person name="Prichula J."/>
            <person name="Schaufler K."/>
            <person name="Gaca A."/>
            <person name="Sgardioli B."/>
            <person name="Wagenaar J."/>
            <person name="Strong T."/>
        </authorList>
    </citation>
    <scope>NUCLEOTIDE SEQUENCE [LARGE SCALE GENOMIC DNA]</scope>
    <source>
        <strain evidence="6 7">MJM16</strain>
    </source>
</reference>
<dbReference type="InterPro" id="IPR036388">
    <property type="entry name" value="WH-like_DNA-bd_sf"/>
</dbReference>
<name>A0ABS3HMF9_9ENTE</name>
<comment type="caution">
    <text evidence="6">The sequence shown here is derived from an EMBL/GenBank/DDBJ whole genome shotgun (WGS) entry which is preliminary data.</text>
</comment>
<dbReference type="InterPro" id="IPR001867">
    <property type="entry name" value="OmpR/PhoB-type_DNA-bd"/>
</dbReference>
<dbReference type="PROSITE" id="PS51755">
    <property type="entry name" value="OMPR_PHOB"/>
    <property type="match status" value="1"/>
</dbReference>
<evidence type="ECO:0000256" key="2">
    <source>
        <dbReference type="ARBA" id="ARBA00023125"/>
    </source>
</evidence>
<keyword evidence="3" id="KW-0804">Transcription</keyword>
<dbReference type="InterPro" id="IPR016032">
    <property type="entry name" value="Sig_transdc_resp-reg_C-effctor"/>
</dbReference>
<evidence type="ECO:0000313" key="6">
    <source>
        <dbReference type="EMBL" id="MBO0454640.1"/>
    </source>
</evidence>
<feature type="domain" description="OmpR/PhoB-type" evidence="5">
    <location>
        <begin position="100"/>
        <end position="204"/>
    </location>
</feature>
<dbReference type="Gene3D" id="1.10.10.10">
    <property type="entry name" value="Winged helix-like DNA-binding domain superfamily/Winged helix DNA-binding domain"/>
    <property type="match status" value="1"/>
</dbReference>
<dbReference type="SUPFAM" id="SSF46894">
    <property type="entry name" value="C-terminal effector domain of the bipartite response regulators"/>
    <property type="match status" value="1"/>
</dbReference>
<keyword evidence="7" id="KW-1185">Reference proteome</keyword>
<feature type="DNA-binding region" description="OmpR/PhoB-type" evidence="4">
    <location>
        <begin position="100"/>
        <end position="204"/>
    </location>
</feature>
<evidence type="ECO:0000259" key="5">
    <source>
        <dbReference type="PROSITE" id="PS51755"/>
    </source>
</evidence>
<gene>
    <name evidence="6" type="ORF">JZO85_20460</name>
</gene>
<keyword evidence="1" id="KW-0805">Transcription regulation</keyword>
<dbReference type="SMART" id="SM00862">
    <property type="entry name" value="Trans_reg_C"/>
    <property type="match status" value="1"/>
</dbReference>
<proteinExistence type="predicted"/>
<evidence type="ECO:0000256" key="3">
    <source>
        <dbReference type="ARBA" id="ARBA00023163"/>
    </source>
</evidence>
<dbReference type="EMBL" id="JAFLVR010000068">
    <property type="protein sequence ID" value="MBO0454640.1"/>
    <property type="molecule type" value="Genomic_DNA"/>
</dbReference>
<evidence type="ECO:0000256" key="4">
    <source>
        <dbReference type="PROSITE-ProRule" id="PRU01091"/>
    </source>
</evidence>
<organism evidence="6 7">
    <name type="scientific">Candidatus Enterococcus murrayae</name>
    <dbReference type="NCBI Taxonomy" id="2815321"/>
    <lineage>
        <taxon>Bacteria</taxon>
        <taxon>Bacillati</taxon>
        <taxon>Bacillota</taxon>
        <taxon>Bacilli</taxon>
        <taxon>Lactobacillales</taxon>
        <taxon>Enterococcaceae</taxon>
        <taxon>Enterococcus</taxon>
    </lineage>
</organism>
<dbReference type="Pfam" id="PF00486">
    <property type="entry name" value="Trans_reg_C"/>
    <property type="match status" value="1"/>
</dbReference>
<sequence length="206" mass="24266">MQNGLQKFNYEVFVSKTTLDMMLCDTKQPNIDLYQLIILSESLSNKEIEIITPKLKDTHSIVFRKYLREPLDEKKNNMDSLGIDSWIHSEIEMDVLRELISEYSNEWDTIFTKENDNLHFEPLDQLMIGFTKNQKKCFQVLYDAQSTCISREDLCNYIWNTGKTKSNLAQLSVLIKSLRKKLIKKGFPADIIETIWGKGYILKRYY</sequence>
<dbReference type="Proteomes" id="UP000664495">
    <property type="component" value="Unassembled WGS sequence"/>
</dbReference>
<evidence type="ECO:0000313" key="7">
    <source>
        <dbReference type="Proteomes" id="UP000664495"/>
    </source>
</evidence>